<keyword evidence="4" id="KW-0547">Nucleotide-binding</keyword>
<protein>
    <recommendedName>
        <fullName evidence="2 10">Ribonucleoside-diphosphate reductase</fullName>
        <ecNumber evidence="2 10">1.17.4.1</ecNumber>
    </recommendedName>
</protein>
<evidence type="ECO:0000256" key="8">
    <source>
        <dbReference type="ARBA" id="ARBA00023157"/>
    </source>
</evidence>
<keyword evidence="7 10" id="KW-0215">Deoxyribonucleotide synthesis</keyword>
<dbReference type="NCBIfam" id="TIGR04170">
    <property type="entry name" value="RNR_1b_NrdE"/>
    <property type="match status" value="1"/>
</dbReference>
<dbReference type="STRING" id="768700.MSU_0309"/>
<dbReference type="EC" id="1.17.4.1" evidence="2 10"/>
<evidence type="ECO:0000256" key="9">
    <source>
        <dbReference type="ARBA" id="ARBA00047754"/>
    </source>
</evidence>
<dbReference type="HOGENOM" id="CLU_000404_4_1_14"/>
<dbReference type="NCBIfam" id="TIGR02506">
    <property type="entry name" value="NrdE_NrdA"/>
    <property type="match status" value="1"/>
</dbReference>
<dbReference type="InterPro" id="IPR000788">
    <property type="entry name" value="RNR_lg_C"/>
</dbReference>
<dbReference type="GO" id="GO:0005971">
    <property type="term" value="C:ribonucleoside-diphosphate reductase complex"/>
    <property type="evidence" value="ECO:0007669"/>
    <property type="project" value="TreeGrafter"/>
</dbReference>
<dbReference type="UniPathway" id="UPA00326"/>
<keyword evidence="3" id="KW-0021">Allosteric enzyme</keyword>
<dbReference type="InterPro" id="IPR013509">
    <property type="entry name" value="RNR_lsu_N"/>
</dbReference>
<evidence type="ECO:0000256" key="10">
    <source>
        <dbReference type="RuleBase" id="RU003410"/>
    </source>
</evidence>
<dbReference type="Proteomes" id="UP000007484">
    <property type="component" value="Chromosome"/>
</dbReference>
<dbReference type="Pfam" id="PF02867">
    <property type="entry name" value="Ribonuc_red_lgC"/>
    <property type="match status" value="1"/>
</dbReference>
<evidence type="ECO:0000256" key="2">
    <source>
        <dbReference type="ARBA" id="ARBA00012274"/>
    </source>
</evidence>
<feature type="domain" description="Ribonucleotide reductase large subunit" evidence="11">
    <location>
        <begin position="520"/>
        <end position="542"/>
    </location>
</feature>
<evidence type="ECO:0000256" key="1">
    <source>
        <dbReference type="ARBA" id="ARBA00010406"/>
    </source>
</evidence>
<dbReference type="CDD" id="cd01679">
    <property type="entry name" value="RNR_I"/>
    <property type="match status" value="1"/>
</dbReference>
<dbReference type="PROSITE" id="PS00089">
    <property type="entry name" value="RIBORED_LARGE"/>
    <property type="match status" value="1"/>
</dbReference>
<dbReference type="InterPro" id="IPR039718">
    <property type="entry name" value="Rrm1"/>
</dbReference>
<evidence type="ECO:0000256" key="6">
    <source>
        <dbReference type="ARBA" id="ARBA00023002"/>
    </source>
</evidence>
<dbReference type="GO" id="GO:0005524">
    <property type="term" value="F:ATP binding"/>
    <property type="evidence" value="ECO:0007669"/>
    <property type="project" value="UniProtKB-KW"/>
</dbReference>
<evidence type="ECO:0000256" key="3">
    <source>
        <dbReference type="ARBA" id="ARBA00022533"/>
    </source>
</evidence>
<comment type="similarity">
    <text evidence="1 10">Belongs to the ribonucleoside diphosphate reductase large chain family.</text>
</comment>
<dbReference type="EMBL" id="CP002525">
    <property type="protein sequence ID" value="ADX97851.1"/>
    <property type="molecule type" value="Genomic_DNA"/>
</dbReference>
<dbReference type="Gene3D" id="1.10.1650.20">
    <property type="match status" value="1"/>
</dbReference>
<keyword evidence="6 10" id="KW-0560">Oxidoreductase</keyword>
<evidence type="ECO:0000256" key="4">
    <source>
        <dbReference type="ARBA" id="ARBA00022741"/>
    </source>
</evidence>
<dbReference type="InterPro" id="IPR008926">
    <property type="entry name" value="RNR_R1-su_N"/>
</dbReference>
<comment type="function">
    <text evidence="10">Provides the precursors necessary for DNA synthesis. Catalyzes the biosynthesis of deoxyribonucleotides from the corresponding ribonucleotides.</text>
</comment>
<evidence type="ECO:0000313" key="13">
    <source>
        <dbReference type="Proteomes" id="UP000007484"/>
    </source>
</evidence>
<keyword evidence="8" id="KW-1015">Disulfide bond</keyword>
<evidence type="ECO:0000256" key="7">
    <source>
        <dbReference type="ARBA" id="ARBA00023116"/>
    </source>
</evidence>
<dbReference type="GO" id="GO:0009263">
    <property type="term" value="P:deoxyribonucleotide biosynthetic process"/>
    <property type="evidence" value="ECO:0007669"/>
    <property type="project" value="UniProtKB-KW"/>
</dbReference>
<organism evidence="12 13">
    <name type="scientific">Mycoplasma suis (strain Illinois)</name>
    <dbReference type="NCBI Taxonomy" id="768700"/>
    <lineage>
        <taxon>Bacteria</taxon>
        <taxon>Bacillati</taxon>
        <taxon>Mycoplasmatota</taxon>
        <taxon>Mollicutes</taxon>
        <taxon>Mycoplasmataceae</taxon>
        <taxon>Mycoplasma</taxon>
    </lineage>
</organism>
<gene>
    <name evidence="12" type="primary">nrdA</name>
    <name evidence="12" type="ordered locus">MSU_0309</name>
</gene>
<reference evidence="12 13" key="1">
    <citation type="journal article" date="2011" name="J. Bacteriol.">
        <title>Complete genome sequences of two hemotropic Mycoplasmas, Mycoplasma haemofelis strain Ohio2 and Mycoplasma suis strain Illinois.</title>
        <authorList>
            <person name="Messick J.B."/>
            <person name="Santos A.P."/>
            <person name="Guimaraes A.M."/>
        </authorList>
    </citation>
    <scope>NUCLEOTIDE SEQUENCE [LARGE SCALE GENOMIC DNA]</scope>
    <source>
        <strain evidence="12 13">Illinois</strain>
    </source>
</reference>
<evidence type="ECO:0000259" key="11">
    <source>
        <dbReference type="PROSITE" id="PS00089"/>
    </source>
</evidence>
<evidence type="ECO:0000256" key="5">
    <source>
        <dbReference type="ARBA" id="ARBA00022840"/>
    </source>
</evidence>
<dbReference type="SUPFAM" id="SSF51998">
    <property type="entry name" value="PFL-like glycyl radical enzymes"/>
    <property type="match status" value="1"/>
</dbReference>
<sequence length="662" mass="75390">MSENQKYSSKKIGYERIKWLVQEDYYFPSLLEKYTEEQINQLAEKVYSYSHTWKSYISISKFFESFALKSNCGNFILESYEDRVIVVSLFLGDGNFKLANEIADLITRQVYQPATPTFSNSGKKRSGELVSCFLLETEDSINSINYIIATSMQLSKIGGGVAVNLSKLRGRGASIKKIDSTASGVLPVLKILENVFDYADQLGMRRGSGVAYLNIFHFDLIDFIDCKKINADEKSRIQTLSIGLIIPDKFLQLATENKNFFIFEPNTIYQKYKVLLSDLNMNEWYDKLAADKDILKKELSARNVLTRIAQIQFESGYPYVIYIDNANKQHPLRGLGTIKMSNLCTEIFQLQESSTIGDYGDEDQIRYDVSCNLASLNLVNLLEEKDLEKVIDISMRALTAVSDLTSIKNAPSIRKANESFRSVGLGVLNFTGVLLKNNLAYDDPEVLEFADSLFSAINYYSLLASSNIAKEKNKKFHNFELSDYANGSYFDQYLNNSFEPKSEKVKELLKNIKVPSPEDWAKLKEKVQRDGLYNAYRLAIAPTQSISYLQSATASIQPIISSIETRLYGNSMTYFPMPFLTKENEHLYKSAYQIDQRKLIDVSATIQKHIDQGISTILYVTNNSTTRDLVKLYLYAHHKGLKSLYYVRTKNLQPNECLMCQA</sequence>
<dbReference type="Pfam" id="PF00317">
    <property type="entry name" value="Ribonuc_red_lgN"/>
    <property type="match status" value="1"/>
</dbReference>
<comment type="catalytic activity">
    <reaction evidence="9 10">
        <text>a 2'-deoxyribonucleoside 5'-diphosphate + [thioredoxin]-disulfide + H2O = a ribonucleoside 5'-diphosphate + [thioredoxin]-dithiol</text>
        <dbReference type="Rhea" id="RHEA:23252"/>
        <dbReference type="Rhea" id="RHEA-COMP:10698"/>
        <dbReference type="Rhea" id="RHEA-COMP:10700"/>
        <dbReference type="ChEBI" id="CHEBI:15377"/>
        <dbReference type="ChEBI" id="CHEBI:29950"/>
        <dbReference type="ChEBI" id="CHEBI:50058"/>
        <dbReference type="ChEBI" id="CHEBI:57930"/>
        <dbReference type="ChEBI" id="CHEBI:73316"/>
        <dbReference type="EC" id="1.17.4.1"/>
    </reaction>
</comment>
<dbReference type="Gene3D" id="3.20.70.20">
    <property type="match status" value="1"/>
</dbReference>
<dbReference type="PANTHER" id="PTHR11573:SF30">
    <property type="entry name" value="RIBONUCLEOSIDE-DIPHOSPHATE REDUCTASE 2 SUBUNIT ALPHA"/>
    <property type="match status" value="1"/>
</dbReference>
<dbReference type="SUPFAM" id="SSF48168">
    <property type="entry name" value="R1 subunit of ribonucleotide reductase, N-terminal domain"/>
    <property type="match status" value="1"/>
</dbReference>
<dbReference type="InterPro" id="IPR026459">
    <property type="entry name" value="RNR_1b_NrdE"/>
</dbReference>
<evidence type="ECO:0000313" key="12">
    <source>
        <dbReference type="EMBL" id="ADX97851.1"/>
    </source>
</evidence>
<keyword evidence="5" id="KW-0067">ATP-binding</keyword>
<name>F0QQT1_MYCSL</name>
<keyword evidence="13" id="KW-1185">Reference proteome</keyword>
<dbReference type="InterPro" id="IPR013346">
    <property type="entry name" value="NrdE_NrdA_C"/>
</dbReference>
<dbReference type="InterPro" id="IPR013554">
    <property type="entry name" value="RNR_N"/>
</dbReference>
<dbReference type="PRINTS" id="PR01183">
    <property type="entry name" value="RIBORDTASEM1"/>
</dbReference>
<accession>F0QQT1</accession>
<dbReference type="KEGG" id="mss:MSU_0309"/>
<dbReference type="Pfam" id="PF08343">
    <property type="entry name" value="RNR_N"/>
    <property type="match status" value="1"/>
</dbReference>
<proteinExistence type="inferred from homology"/>
<dbReference type="AlphaFoldDB" id="F0QQT1"/>
<dbReference type="GO" id="GO:0004748">
    <property type="term" value="F:ribonucleoside-diphosphate reductase activity, thioredoxin disulfide as acceptor"/>
    <property type="evidence" value="ECO:0007669"/>
    <property type="project" value="UniProtKB-EC"/>
</dbReference>
<dbReference type="PANTHER" id="PTHR11573">
    <property type="entry name" value="RIBONUCLEOSIDE-DIPHOSPHATE REDUCTASE LARGE CHAIN"/>
    <property type="match status" value="1"/>
</dbReference>